<gene>
    <name evidence="2" type="ORF">IW245_001090</name>
</gene>
<name>A0A8J7GQ72_9ACTN</name>
<evidence type="ECO:0000256" key="1">
    <source>
        <dbReference type="SAM" id="MobiDB-lite"/>
    </source>
</evidence>
<dbReference type="RefSeq" id="WP_197002077.1">
    <property type="nucleotide sequence ID" value="NZ_BONS01000004.1"/>
</dbReference>
<dbReference type="Proteomes" id="UP000622552">
    <property type="component" value="Unassembled WGS sequence"/>
</dbReference>
<evidence type="ECO:0000313" key="2">
    <source>
        <dbReference type="EMBL" id="MBG6134896.1"/>
    </source>
</evidence>
<reference evidence="2" key="1">
    <citation type="submission" date="2020-11" db="EMBL/GenBank/DDBJ databases">
        <title>Sequencing the genomes of 1000 actinobacteria strains.</title>
        <authorList>
            <person name="Klenk H.-P."/>
        </authorList>
    </citation>
    <scope>NUCLEOTIDE SEQUENCE</scope>
    <source>
        <strain evidence="2">DSM 45356</strain>
    </source>
</reference>
<evidence type="ECO:0000313" key="3">
    <source>
        <dbReference type="Proteomes" id="UP000622552"/>
    </source>
</evidence>
<comment type="caution">
    <text evidence="2">The sequence shown here is derived from an EMBL/GenBank/DDBJ whole genome shotgun (WGS) entry which is preliminary data.</text>
</comment>
<accession>A0A8J7GQ72</accession>
<dbReference type="EMBL" id="JADOUF010000001">
    <property type="protein sequence ID" value="MBG6134896.1"/>
    <property type="molecule type" value="Genomic_DNA"/>
</dbReference>
<protein>
    <submittedName>
        <fullName evidence="2">Uncharacterized protein</fullName>
    </submittedName>
</protein>
<organism evidence="2 3">
    <name type="scientific">Longispora fulva</name>
    <dbReference type="NCBI Taxonomy" id="619741"/>
    <lineage>
        <taxon>Bacteria</taxon>
        <taxon>Bacillati</taxon>
        <taxon>Actinomycetota</taxon>
        <taxon>Actinomycetes</taxon>
        <taxon>Micromonosporales</taxon>
        <taxon>Micromonosporaceae</taxon>
        <taxon>Longispora</taxon>
    </lineage>
</organism>
<dbReference type="AlphaFoldDB" id="A0A8J7GQ72"/>
<sequence length="213" mass="22873">MRRRTVVTGACAALTVGGLVLAGLWWARPDPRIEYPADAADRPPAVVVVDTTALAMPACPSTGPAAAPAAPGRPGVDKLVEWGAARLVRCAYAPGEQVLDRIDLVDDPAEVTAAVRVLRRMITAEQFAGYFDQDTMVHNLAAFPTFRYLFQFPDGHVTEVDERDGYHRDGLLRLRWSVRGSSVEPLAVPGRRGCGPRQARPCGVSGTSATLPD</sequence>
<proteinExistence type="predicted"/>
<keyword evidence="3" id="KW-1185">Reference proteome</keyword>
<feature type="region of interest" description="Disordered" evidence="1">
    <location>
        <begin position="191"/>
        <end position="213"/>
    </location>
</feature>